<keyword evidence="2" id="KW-1185">Reference proteome</keyword>
<dbReference type="OrthoDB" id="6058708at2"/>
<name>A0A330HNW8_9HYPH</name>
<comment type="caution">
    <text evidence="1">The sequence shown here is derived from an EMBL/GenBank/DDBJ whole genome shotgun (WGS) entry which is preliminary data.</text>
</comment>
<evidence type="ECO:0000313" key="2">
    <source>
        <dbReference type="Proteomes" id="UP000251558"/>
    </source>
</evidence>
<sequence length="343" mass="36212">MALLDFNGFDHWETSPNPQLMPNFATSTSAGFQLGTGLLGGKSLQSGASTRTVRWNNGSTFSTLIVGFRFKTGTGTATTSDLLWFVDAATTQCGLSINTANKLIFWRGTNATVLATGSTVLSANSWYFIEAKITFHNSTGAYTIKLGGATELSGSGVDNCATANNQADTINIPLINGGVSSQMTDLDDLYVSDTTGSSPYNDLLGVIRVETAFVTSNDSVQWTASASTNASCVDETSVNDDTDYNSDATAGHIDLFNHGSLSSTPVTIFSVAIKSRARKDDVTARTYRNKLKSSSTTSDGGTVSLDTTYKWIADKFDNDPATGSAWANAAAVNATKIGYEVVS</sequence>
<dbReference type="Proteomes" id="UP000251558">
    <property type="component" value="Unassembled WGS sequence"/>
</dbReference>
<proteinExistence type="predicted"/>
<organism evidence="1 2">
    <name type="scientific">Mesorhizobium hawassense</name>
    <dbReference type="NCBI Taxonomy" id="1209954"/>
    <lineage>
        <taxon>Bacteria</taxon>
        <taxon>Pseudomonadati</taxon>
        <taxon>Pseudomonadota</taxon>
        <taxon>Alphaproteobacteria</taxon>
        <taxon>Hyphomicrobiales</taxon>
        <taxon>Phyllobacteriaceae</taxon>
        <taxon>Mesorhizobium</taxon>
    </lineage>
</organism>
<evidence type="ECO:0000313" key="1">
    <source>
        <dbReference type="EMBL" id="RAZ90165.1"/>
    </source>
</evidence>
<reference evidence="2" key="1">
    <citation type="submission" date="2018-06" db="EMBL/GenBank/DDBJ databases">
        <authorList>
            <person name="Helene L.C."/>
            <person name="Dall'Agnol R."/>
            <person name="Delamuta J.R."/>
            <person name="Hungria M."/>
        </authorList>
    </citation>
    <scope>NUCLEOTIDE SEQUENCE [LARGE SCALE GENOMIC DNA]</scope>
    <source>
        <strain evidence="2">AC99b</strain>
    </source>
</reference>
<reference evidence="1 2" key="2">
    <citation type="submission" date="2018-07" db="EMBL/GenBank/DDBJ databases">
        <title>Diversity of Mesorhizobium strains in Brazil.</title>
        <authorList>
            <person name="Helene L.C.F."/>
            <person name="Dall'Agnol R."/>
            <person name="Delamuta J.R.M."/>
            <person name="Hungria M."/>
        </authorList>
    </citation>
    <scope>NUCLEOTIDE SEQUENCE [LARGE SCALE GENOMIC DNA]</scope>
    <source>
        <strain evidence="1 2">AC99b</strain>
    </source>
</reference>
<dbReference type="RefSeq" id="WP_112098238.1">
    <property type="nucleotide sequence ID" value="NZ_QMBP01000006.1"/>
</dbReference>
<dbReference type="AlphaFoldDB" id="A0A330HNW8"/>
<accession>A0A330HNW8</accession>
<protein>
    <submittedName>
        <fullName evidence="1">Uncharacterized protein</fullName>
    </submittedName>
</protein>
<dbReference type="EMBL" id="QMBP01000006">
    <property type="protein sequence ID" value="RAZ90165.1"/>
    <property type="molecule type" value="Genomic_DNA"/>
</dbReference>
<gene>
    <name evidence="1" type="ORF">DPM33_15160</name>
</gene>